<reference evidence="1 2" key="1">
    <citation type="submission" date="2015-08" db="EMBL/GenBank/DDBJ databases">
        <title>Whole genome sequence of Flavobacterium akiainvivens IK-1T, from decaying Wikstroemia oahuensis, an endemic Hawaiian shrub.</title>
        <authorList>
            <person name="Wan X."/>
            <person name="Hou S."/>
            <person name="Saito J."/>
            <person name="Donachie S."/>
        </authorList>
    </citation>
    <scope>NUCLEOTIDE SEQUENCE [LARGE SCALE GENOMIC DNA]</scope>
    <source>
        <strain evidence="1 2">IK-1</strain>
    </source>
</reference>
<evidence type="ECO:0000313" key="2">
    <source>
        <dbReference type="Proteomes" id="UP000037755"/>
    </source>
</evidence>
<evidence type="ECO:0008006" key="3">
    <source>
        <dbReference type="Google" id="ProtNLM"/>
    </source>
</evidence>
<accession>A0A0M8M9N8</accession>
<dbReference type="STRING" id="1202724.AM493_10760"/>
<sequence>MKWLIIYSLLILSLASCSSVKRDRQVINAFLDPQLTKKQYDTIFVVEKPVPSSGILKLFQNPNKDEYNSYTLIKIGNQNLAMPLDSLKINKLDTLFQKEVNWTKEDFTLPVQIATGNLNTNEFISSHLSPKNHVLYLSKPVYTKDKKYALFCLDIRAIPISSASSLIDYKDLIIMEKINGKWIHTAVITDNMIE</sequence>
<gene>
    <name evidence="1" type="ORF">AM493_10760</name>
</gene>
<dbReference type="OrthoDB" id="1363777at2"/>
<protein>
    <recommendedName>
        <fullName evidence="3">Lipoprotein</fullName>
    </recommendedName>
</protein>
<dbReference type="PROSITE" id="PS51257">
    <property type="entry name" value="PROKAR_LIPOPROTEIN"/>
    <property type="match status" value="1"/>
</dbReference>
<dbReference type="Proteomes" id="UP000037755">
    <property type="component" value="Unassembled WGS sequence"/>
</dbReference>
<keyword evidence="2" id="KW-1185">Reference proteome</keyword>
<evidence type="ECO:0000313" key="1">
    <source>
        <dbReference type="EMBL" id="KOS06463.1"/>
    </source>
</evidence>
<comment type="caution">
    <text evidence="1">The sequence shown here is derived from an EMBL/GenBank/DDBJ whole genome shotgun (WGS) entry which is preliminary data.</text>
</comment>
<name>A0A0M8M9N8_9FLAO</name>
<organism evidence="1 2">
    <name type="scientific">Flavobacterium akiainvivens</name>
    <dbReference type="NCBI Taxonomy" id="1202724"/>
    <lineage>
        <taxon>Bacteria</taxon>
        <taxon>Pseudomonadati</taxon>
        <taxon>Bacteroidota</taxon>
        <taxon>Flavobacteriia</taxon>
        <taxon>Flavobacteriales</taxon>
        <taxon>Flavobacteriaceae</taxon>
        <taxon>Flavobacterium</taxon>
    </lineage>
</organism>
<dbReference type="EMBL" id="LIYD01000005">
    <property type="protein sequence ID" value="KOS06463.1"/>
    <property type="molecule type" value="Genomic_DNA"/>
</dbReference>
<dbReference type="AlphaFoldDB" id="A0A0M8M9N8"/>
<dbReference type="RefSeq" id="WP_054407996.1">
    <property type="nucleotide sequence ID" value="NZ_FOYA01000001.1"/>
</dbReference>
<dbReference type="PATRIC" id="fig|1202724.3.peg.2232"/>
<proteinExistence type="predicted"/>